<comment type="similarity">
    <text evidence="2">Belongs to the SspN family.</text>
</comment>
<evidence type="ECO:0000313" key="4">
    <source>
        <dbReference type="EMBL" id="MBU9721370.1"/>
    </source>
</evidence>
<comment type="caution">
    <text evidence="4">The sequence shown here is derived from an EMBL/GenBank/DDBJ whole genome shotgun (WGS) entry which is preliminary data.</text>
</comment>
<keyword evidence="1 2" id="KW-0749">Sporulation</keyword>
<reference evidence="4 5" key="1">
    <citation type="submission" date="2021-06" db="EMBL/GenBank/DDBJ databases">
        <title>Bacillus sp. RD4P76, an endophyte from a halophyte.</title>
        <authorList>
            <person name="Sun J.-Q."/>
        </authorList>
    </citation>
    <scope>NUCLEOTIDE SEQUENCE [LARGE SCALE GENOMIC DNA]</scope>
    <source>
        <strain evidence="4 5">JCM 17098</strain>
    </source>
</reference>
<dbReference type="EMBL" id="JAHQCR010000034">
    <property type="protein sequence ID" value="MBU9721370.1"/>
    <property type="molecule type" value="Genomic_DNA"/>
</dbReference>
<proteinExistence type="evidence at transcript level"/>
<evidence type="ECO:0000256" key="1">
    <source>
        <dbReference type="ARBA" id="ARBA00022969"/>
    </source>
</evidence>
<sequence>MASDFKDFQQFRPNKLGTQPRKSDSNKGKKMNMKGNENPDYVPTKGKNH</sequence>
<keyword evidence="5" id="KW-1185">Reference proteome</keyword>
<evidence type="ECO:0000313" key="5">
    <source>
        <dbReference type="Proteomes" id="UP000790580"/>
    </source>
</evidence>
<organism evidence="4 5">
    <name type="scientific">Evansella alkalicola</name>
    <dbReference type="NCBI Taxonomy" id="745819"/>
    <lineage>
        <taxon>Bacteria</taxon>
        <taxon>Bacillati</taxon>
        <taxon>Bacillota</taxon>
        <taxon>Bacilli</taxon>
        <taxon>Bacillales</taxon>
        <taxon>Bacillaceae</taxon>
        <taxon>Evansella</taxon>
    </lineage>
</organism>
<dbReference type="Proteomes" id="UP000790580">
    <property type="component" value="Unassembled WGS sequence"/>
</dbReference>
<dbReference type="Pfam" id="PF08177">
    <property type="entry name" value="SspN"/>
    <property type="match status" value="1"/>
</dbReference>
<feature type="region of interest" description="Disordered" evidence="3">
    <location>
        <begin position="1"/>
        <end position="49"/>
    </location>
</feature>
<comment type="subcellular location">
    <subcellularLocation>
        <location evidence="2">Spore core</location>
    </subcellularLocation>
</comment>
<gene>
    <name evidence="2" type="primary">sspN</name>
    <name evidence="4" type="ORF">KS407_07910</name>
</gene>
<dbReference type="InterPro" id="IPR012612">
    <property type="entry name" value="SASP_SspN"/>
</dbReference>
<protein>
    <recommendedName>
        <fullName evidence="2">Small, acid-soluble spore protein N</fullName>
        <shortName evidence="2">SASP N</shortName>
    </recommendedName>
</protein>
<dbReference type="NCBIfam" id="NF006904">
    <property type="entry name" value="PRK09398.1"/>
    <property type="match status" value="1"/>
</dbReference>
<evidence type="ECO:0000256" key="2">
    <source>
        <dbReference type="HAMAP-Rule" id="MF_01505"/>
    </source>
</evidence>
<evidence type="ECO:0000256" key="3">
    <source>
        <dbReference type="SAM" id="MobiDB-lite"/>
    </source>
</evidence>
<accession>A0ABS6JS36</accession>
<name>A0ABS6JS36_9BACI</name>
<comment type="induction">
    <text evidence="2">Expressed only in the forespore compartment of sporulating cells.</text>
</comment>
<dbReference type="HAMAP" id="MF_01505">
    <property type="entry name" value="SspN"/>
    <property type="match status" value="1"/>
</dbReference>
<dbReference type="RefSeq" id="WP_088075472.1">
    <property type="nucleotide sequence ID" value="NZ_JAHQCR010000034.1"/>
</dbReference>